<name>A0ABS2HED4_9VIBR</name>
<comment type="caution">
    <text evidence="3">The sequence shown here is derived from an EMBL/GenBank/DDBJ whole genome shotgun (WGS) entry which is preliminary data.</text>
</comment>
<dbReference type="EMBL" id="JAFEUM010000002">
    <property type="protein sequence ID" value="MBM7035945.1"/>
    <property type="molecule type" value="Genomic_DNA"/>
</dbReference>
<dbReference type="InterPro" id="IPR005184">
    <property type="entry name" value="DUF306_Meta_HslJ"/>
</dbReference>
<keyword evidence="1" id="KW-0732">Signal</keyword>
<evidence type="ECO:0000313" key="4">
    <source>
        <dbReference type="Proteomes" id="UP000809621"/>
    </source>
</evidence>
<evidence type="ECO:0000313" key="3">
    <source>
        <dbReference type="EMBL" id="MBM7035945.1"/>
    </source>
</evidence>
<feature type="chain" id="PRO_5046031061" evidence="1">
    <location>
        <begin position="32"/>
        <end position="157"/>
    </location>
</feature>
<reference evidence="3 4" key="1">
    <citation type="submission" date="2021-02" db="EMBL/GenBank/DDBJ databases">
        <authorList>
            <person name="Park J.-S."/>
        </authorList>
    </citation>
    <scope>NUCLEOTIDE SEQUENCE [LARGE SCALE GENOMIC DNA]</scope>
    <source>
        <strain evidence="3 4">188UL20-2</strain>
    </source>
</reference>
<dbReference type="PANTHER" id="PTHR35535:SF1">
    <property type="entry name" value="HEAT SHOCK PROTEIN HSLJ"/>
    <property type="match status" value="1"/>
</dbReference>
<protein>
    <submittedName>
        <fullName evidence="3">META domain-containing protein</fullName>
    </submittedName>
</protein>
<proteinExistence type="predicted"/>
<evidence type="ECO:0000256" key="1">
    <source>
        <dbReference type="SAM" id="SignalP"/>
    </source>
</evidence>
<organism evidence="3 4">
    <name type="scientific">Vibrio ulleungensis</name>
    <dbReference type="NCBI Taxonomy" id="2807619"/>
    <lineage>
        <taxon>Bacteria</taxon>
        <taxon>Pseudomonadati</taxon>
        <taxon>Pseudomonadota</taxon>
        <taxon>Gammaproteobacteria</taxon>
        <taxon>Vibrionales</taxon>
        <taxon>Vibrionaceae</taxon>
        <taxon>Vibrio</taxon>
    </lineage>
</organism>
<evidence type="ECO:0000259" key="2">
    <source>
        <dbReference type="Pfam" id="PF03724"/>
    </source>
</evidence>
<dbReference type="InterPro" id="IPR053147">
    <property type="entry name" value="Hsp_HslJ-like"/>
</dbReference>
<dbReference type="PANTHER" id="PTHR35535">
    <property type="entry name" value="HEAT SHOCK PROTEIN HSLJ"/>
    <property type="match status" value="1"/>
</dbReference>
<dbReference type="Pfam" id="PF03724">
    <property type="entry name" value="META"/>
    <property type="match status" value="1"/>
</dbReference>
<feature type="domain" description="DUF306" evidence="2">
    <location>
        <begin position="43"/>
        <end position="144"/>
    </location>
</feature>
<sequence>MDFIMRKTLTVAAIVGLLAACGATSSEQSDAAMNDATTVLSAAQLQHHNWELVSVNGEAITVLEGFSVPNLEIGEKLTANGNAGCNNFFGQVELEGNSLRIAQMASTMKMCPEEVMSYEMAMSQGLSDWNDVKLTKQTLTLENGINTLEFTLKDWVH</sequence>
<dbReference type="Proteomes" id="UP000809621">
    <property type="component" value="Unassembled WGS sequence"/>
</dbReference>
<dbReference type="Gene3D" id="2.40.128.270">
    <property type="match status" value="1"/>
</dbReference>
<dbReference type="InterPro" id="IPR038670">
    <property type="entry name" value="HslJ-like_sf"/>
</dbReference>
<gene>
    <name evidence="3" type="ORF">JQC93_05940</name>
</gene>
<feature type="signal peptide" evidence="1">
    <location>
        <begin position="1"/>
        <end position="31"/>
    </location>
</feature>
<dbReference type="PROSITE" id="PS51257">
    <property type="entry name" value="PROKAR_LIPOPROTEIN"/>
    <property type="match status" value="1"/>
</dbReference>
<keyword evidence="4" id="KW-1185">Reference proteome</keyword>
<accession>A0ABS2HED4</accession>
<dbReference type="RefSeq" id="WP_205157563.1">
    <property type="nucleotide sequence ID" value="NZ_JAFEUM010000002.1"/>
</dbReference>